<dbReference type="VEuPathDB" id="FungiDB:SPRG_16357"/>
<dbReference type="EMBL" id="KK583480">
    <property type="protein sequence ID" value="KDO18186.1"/>
    <property type="molecule type" value="Genomic_DNA"/>
</dbReference>
<dbReference type="Proteomes" id="UP000030745">
    <property type="component" value="Unassembled WGS sequence"/>
</dbReference>
<reference evidence="2 3" key="1">
    <citation type="journal article" date="2013" name="PLoS Genet.">
        <title>Distinctive expansion of potential virulence genes in the genome of the oomycete fish pathogen Saprolegnia parasitica.</title>
        <authorList>
            <person name="Jiang R.H."/>
            <person name="de Bruijn I."/>
            <person name="Haas B.J."/>
            <person name="Belmonte R."/>
            <person name="Lobach L."/>
            <person name="Christie J."/>
            <person name="van den Ackerveken G."/>
            <person name="Bottin A."/>
            <person name="Bulone V."/>
            <person name="Diaz-Moreno S.M."/>
            <person name="Dumas B."/>
            <person name="Fan L."/>
            <person name="Gaulin E."/>
            <person name="Govers F."/>
            <person name="Grenville-Briggs L.J."/>
            <person name="Horner N.R."/>
            <person name="Levin J.Z."/>
            <person name="Mammella M."/>
            <person name="Meijer H.J."/>
            <person name="Morris P."/>
            <person name="Nusbaum C."/>
            <person name="Oome S."/>
            <person name="Phillips A.J."/>
            <person name="van Rooyen D."/>
            <person name="Rzeszutek E."/>
            <person name="Saraiva M."/>
            <person name="Secombes C.J."/>
            <person name="Seidl M.F."/>
            <person name="Snel B."/>
            <person name="Stassen J.H."/>
            <person name="Sykes S."/>
            <person name="Tripathy S."/>
            <person name="van den Berg H."/>
            <person name="Vega-Arreguin J.C."/>
            <person name="Wawra S."/>
            <person name="Young S.K."/>
            <person name="Zeng Q."/>
            <person name="Dieguez-Uribeondo J."/>
            <person name="Russ C."/>
            <person name="Tyler B.M."/>
            <person name="van West P."/>
        </authorList>
    </citation>
    <scope>NUCLEOTIDE SEQUENCE [LARGE SCALE GENOMIC DNA]</scope>
    <source>
        <strain evidence="2 3">CBS 223.65</strain>
    </source>
</reference>
<protein>
    <submittedName>
        <fullName evidence="2">Uncharacterized protein</fullName>
    </submittedName>
</protein>
<proteinExistence type="predicted"/>
<dbReference type="RefSeq" id="XP_012211099.1">
    <property type="nucleotide sequence ID" value="XM_012355709.1"/>
</dbReference>
<evidence type="ECO:0000313" key="2">
    <source>
        <dbReference type="EMBL" id="KDO18186.1"/>
    </source>
</evidence>
<feature type="compositionally biased region" description="Low complexity" evidence="1">
    <location>
        <begin position="13"/>
        <end position="37"/>
    </location>
</feature>
<dbReference type="GeneID" id="24137989"/>
<gene>
    <name evidence="2" type="ORF">SPRG_16357</name>
</gene>
<evidence type="ECO:0000313" key="3">
    <source>
        <dbReference type="Proteomes" id="UP000030745"/>
    </source>
</evidence>
<feature type="non-terminal residue" evidence="2">
    <location>
        <position position="67"/>
    </location>
</feature>
<dbReference type="AlphaFoldDB" id="A0A067BV97"/>
<keyword evidence="3" id="KW-1185">Reference proteome</keyword>
<name>A0A067BV97_SAPPC</name>
<dbReference type="KEGG" id="spar:SPRG_16357"/>
<evidence type="ECO:0000256" key="1">
    <source>
        <dbReference type="SAM" id="MobiDB-lite"/>
    </source>
</evidence>
<feature type="region of interest" description="Disordered" evidence="1">
    <location>
        <begin position="1"/>
        <end position="46"/>
    </location>
</feature>
<organism evidence="2 3">
    <name type="scientific">Saprolegnia parasitica (strain CBS 223.65)</name>
    <dbReference type="NCBI Taxonomy" id="695850"/>
    <lineage>
        <taxon>Eukaryota</taxon>
        <taxon>Sar</taxon>
        <taxon>Stramenopiles</taxon>
        <taxon>Oomycota</taxon>
        <taxon>Saprolegniomycetes</taxon>
        <taxon>Saprolegniales</taxon>
        <taxon>Saprolegniaceae</taxon>
        <taxon>Saprolegnia</taxon>
    </lineage>
</organism>
<sequence>MGCTQSNTALETAPASAPRSAAPRSAAPIASAPKSASEIVDAPTSDIPEASARQYLISGQSINEQGI</sequence>
<accession>A0A067BV97</accession>
<feature type="compositionally biased region" description="Polar residues" evidence="1">
    <location>
        <begin position="1"/>
        <end position="10"/>
    </location>
</feature>